<proteinExistence type="predicted"/>
<sequence length="41" mass="4381">MIPTLPRGNVSRDAPRHHCARLKPCADPGRGASNEAFPRGA</sequence>
<organism evidence="2 3">
    <name type="scientific">Pseudomonas edaphica</name>
    <dbReference type="NCBI Taxonomy" id="2006980"/>
    <lineage>
        <taxon>Bacteria</taxon>
        <taxon>Pseudomonadati</taxon>
        <taxon>Pseudomonadota</taxon>
        <taxon>Gammaproteobacteria</taxon>
        <taxon>Pseudomonadales</taxon>
        <taxon>Pseudomonadaceae</taxon>
        <taxon>Pseudomonas</taxon>
    </lineage>
</organism>
<gene>
    <name evidence="2" type="ORF">FEM54_07905</name>
</gene>
<comment type="caution">
    <text evidence="2">The sequence shown here is derived from an EMBL/GenBank/DDBJ whole genome shotgun (WGS) entry which is preliminary data.</text>
</comment>
<feature type="region of interest" description="Disordered" evidence="1">
    <location>
        <begin position="1"/>
        <end position="41"/>
    </location>
</feature>
<name>A0ABY2U8L4_9PSED</name>
<keyword evidence="3" id="KW-1185">Reference proteome</keyword>
<dbReference type="EMBL" id="VBVZ01000081">
    <property type="protein sequence ID" value="TLG92574.1"/>
    <property type="molecule type" value="Genomic_DNA"/>
</dbReference>
<reference evidence="2 3" key="1">
    <citation type="submission" date="2019-05" db="EMBL/GenBank/DDBJ databases">
        <title>Pseudomonas edaphica sp. nov., isolated from rhizospheric soil of Cistus ladanifer L. in Spain.</title>
        <authorList>
            <person name="Peix A."/>
        </authorList>
    </citation>
    <scope>NUCLEOTIDE SEQUENCE [LARGE SCALE GENOMIC DNA]</scope>
    <source>
        <strain evidence="2 3">RD25</strain>
    </source>
</reference>
<evidence type="ECO:0000256" key="1">
    <source>
        <dbReference type="SAM" id="MobiDB-lite"/>
    </source>
</evidence>
<evidence type="ECO:0000313" key="2">
    <source>
        <dbReference type="EMBL" id="TLG92574.1"/>
    </source>
</evidence>
<protein>
    <submittedName>
        <fullName evidence="2">DUF1534 domain-containing protein</fullName>
    </submittedName>
</protein>
<dbReference type="Proteomes" id="UP000304941">
    <property type="component" value="Unassembled WGS sequence"/>
</dbReference>
<accession>A0ABY2U8L4</accession>
<evidence type="ECO:0000313" key="3">
    <source>
        <dbReference type="Proteomes" id="UP000304941"/>
    </source>
</evidence>